<feature type="region of interest" description="Disordered" evidence="1">
    <location>
        <begin position="1"/>
        <end position="124"/>
    </location>
</feature>
<proteinExistence type="predicted"/>
<protein>
    <submittedName>
        <fullName evidence="2">Uncharacterized protein</fullName>
    </submittedName>
</protein>
<accession>A0A6J4S8R1</accession>
<feature type="non-terminal residue" evidence="2">
    <location>
        <position position="136"/>
    </location>
</feature>
<sequence length="136" mass="14612">ETGPHSVSCGAPAVGVRGRRAARLRRGVQRPRQGRRGGRRGDGGGRARGRRRAVVHEAAQREAARGAQGAGDHLHDRGPRGLRGRLVEGPDGRRRHDPWRHGHSQGDLRLGLQREDGHAPAREGRSGLADLLAAVV</sequence>
<organism evidence="2">
    <name type="scientific">uncultured Solirubrobacteraceae bacterium</name>
    <dbReference type="NCBI Taxonomy" id="1162706"/>
    <lineage>
        <taxon>Bacteria</taxon>
        <taxon>Bacillati</taxon>
        <taxon>Actinomycetota</taxon>
        <taxon>Thermoleophilia</taxon>
        <taxon>Solirubrobacterales</taxon>
        <taxon>Solirubrobacteraceae</taxon>
        <taxon>environmental samples</taxon>
    </lineage>
</organism>
<feature type="compositionally biased region" description="Basic residues" evidence="1">
    <location>
        <begin position="17"/>
        <end position="38"/>
    </location>
</feature>
<evidence type="ECO:0000256" key="1">
    <source>
        <dbReference type="SAM" id="MobiDB-lite"/>
    </source>
</evidence>
<feature type="compositionally biased region" description="Basic and acidic residues" evidence="1">
    <location>
        <begin position="112"/>
        <end position="124"/>
    </location>
</feature>
<dbReference type="EMBL" id="CADCVQ010000054">
    <property type="protein sequence ID" value="CAA9485536.1"/>
    <property type="molecule type" value="Genomic_DNA"/>
</dbReference>
<name>A0A6J4S8R1_9ACTN</name>
<dbReference type="AlphaFoldDB" id="A0A6J4S8R1"/>
<feature type="compositionally biased region" description="Basic and acidic residues" evidence="1">
    <location>
        <begin position="72"/>
        <end position="94"/>
    </location>
</feature>
<gene>
    <name evidence="2" type="ORF">AVDCRST_MAG67-2093</name>
</gene>
<feature type="non-terminal residue" evidence="2">
    <location>
        <position position="1"/>
    </location>
</feature>
<reference evidence="2" key="1">
    <citation type="submission" date="2020-02" db="EMBL/GenBank/DDBJ databases">
        <authorList>
            <person name="Meier V. D."/>
        </authorList>
    </citation>
    <scope>NUCLEOTIDE SEQUENCE</scope>
    <source>
        <strain evidence="2">AVDCRST_MAG67</strain>
    </source>
</reference>
<evidence type="ECO:0000313" key="2">
    <source>
        <dbReference type="EMBL" id="CAA9485536.1"/>
    </source>
</evidence>
<feature type="compositionally biased region" description="Basic and acidic residues" evidence="1">
    <location>
        <begin position="54"/>
        <end position="64"/>
    </location>
</feature>